<evidence type="ECO:0000313" key="2">
    <source>
        <dbReference type="Proteomes" id="UP000789570"/>
    </source>
</evidence>
<proteinExistence type="predicted"/>
<organism evidence="1 2">
    <name type="scientific">Funneliformis caledonium</name>
    <dbReference type="NCBI Taxonomy" id="1117310"/>
    <lineage>
        <taxon>Eukaryota</taxon>
        <taxon>Fungi</taxon>
        <taxon>Fungi incertae sedis</taxon>
        <taxon>Mucoromycota</taxon>
        <taxon>Glomeromycotina</taxon>
        <taxon>Glomeromycetes</taxon>
        <taxon>Glomerales</taxon>
        <taxon>Glomeraceae</taxon>
        <taxon>Funneliformis</taxon>
    </lineage>
</organism>
<dbReference type="EMBL" id="CAJVPQ010005170">
    <property type="protein sequence ID" value="CAG8665145.1"/>
    <property type="molecule type" value="Genomic_DNA"/>
</dbReference>
<protein>
    <submittedName>
        <fullName evidence="1">11305_t:CDS:1</fullName>
    </submittedName>
</protein>
<dbReference type="OrthoDB" id="8883818at2759"/>
<accession>A0A9N9HD92</accession>
<name>A0A9N9HD92_9GLOM</name>
<keyword evidence="2" id="KW-1185">Reference proteome</keyword>
<gene>
    <name evidence="1" type="ORF">FCALED_LOCUS11737</name>
</gene>
<dbReference type="AlphaFoldDB" id="A0A9N9HD92"/>
<dbReference type="Proteomes" id="UP000789570">
    <property type="component" value="Unassembled WGS sequence"/>
</dbReference>
<evidence type="ECO:0000313" key="1">
    <source>
        <dbReference type="EMBL" id="CAG8665145.1"/>
    </source>
</evidence>
<feature type="non-terminal residue" evidence="1">
    <location>
        <position position="1"/>
    </location>
</feature>
<reference evidence="1" key="1">
    <citation type="submission" date="2021-06" db="EMBL/GenBank/DDBJ databases">
        <authorList>
            <person name="Kallberg Y."/>
            <person name="Tangrot J."/>
            <person name="Rosling A."/>
        </authorList>
    </citation>
    <scope>NUCLEOTIDE SEQUENCE</scope>
    <source>
        <strain evidence="1">UK204</strain>
    </source>
</reference>
<sequence>VSDIERIKLFKVLEDANGRNVGSNLLGLTPDGSKLVRFDEYSQNPDCELLTTLTISDDLLNRINVIHHMTIDKFSSINTSLTFHPFKPILVITLTSNQFYLLICKKKKLTDWSQQYSEMLPRDFLNLKDKIMGCSFNPLSDSMIL</sequence>
<comment type="caution">
    <text evidence="1">The sequence shown here is derived from an EMBL/GenBank/DDBJ whole genome shotgun (WGS) entry which is preliminary data.</text>
</comment>